<dbReference type="RefSeq" id="WP_105044163.1">
    <property type="nucleotide sequence ID" value="NZ_MQWA01000001.1"/>
</dbReference>
<dbReference type="AlphaFoldDB" id="A0A2S7U3R0"/>
<proteinExistence type="predicted"/>
<dbReference type="EMBL" id="MQWA01000001">
    <property type="protein sequence ID" value="PQJ29655.1"/>
    <property type="molecule type" value="Genomic_DNA"/>
</dbReference>
<comment type="caution">
    <text evidence="1">The sequence shown here is derived from an EMBL/GenBank/DDBJ whole genome shotgun (WGS) entry which is preliminary data.</text>
</comment>
<keyword evidence="2" id="KW-1185">Reference proteome</keyword>
<organism evidence="1 2">
    <name type="scientific">Rubritalea profundi</name>
    <dbReference type="NCBI Taxonomy" id="1658618"/>
    <lineage>
        <taxon>Bacteria</taxon>
        <taxon>Pseudomonadati</taxon>
        <taxon>Verrucomicrobiota</taxon>
        <taxon>Verrucomicrobiia</taxon>
        <taxon>Verrucomicrobiales</taxon>
        <taxon>Rubritaleaceae</taxon>
        <taxon>Rubritalea</taxon>
    </lineage>
</organism>
<reference evidence="1 2" key="1">
    <citation type="submission" date="2016-12" db="EMBL/GenBank/DDBJ databases">
        <title>Study of bacterial adaptation to deep sea.</title>
        <authorList>
            <person name="Song J."/>
            <person name="Yoshizawa S."/>
            <person name="Kogure K."/>
        </authorList>
    </citation>
    <scope>NUCLEOTIDE SEQUENCE [LARGE SCALE GENOMIC DNA]</scope>
    <source>
        <strain evidence="1 2">SAORIC-165</strain>
    </source>
</reference>
<protein>
    <submittedName>
        <fullName evidence="1">Uncharacterized protein</fullName>
    </submittedName>
</protein>
<evidence type="ECO:0000313" key="2">
    <source>
        <dbReference type="Proteomes" id="UP000239907"/>
    </source>
</evidence>
<evidence type="ECO:0000313" key="1">
    <source>
        <dbReference type="EMBL" id="PQJ29655.1"/>
    </source>
</evidence>
<gene>
    <name evidence="1" type="ORF">BSZ32_14925</name>
</gene>
<sequence length="101" mass="11633">MPPRPSHKELTKKLNAALDCLNEPDRPRVLIDKSTVRSQIATNIERLDLYNDEQYWNLVTRCLTTALQDPEATYTGRKPPEMCNSVKALKNCEMFAFSVYD</sequence>
<accession>A0A2S7U3R0</accession>
<dbReference type="Proteomes" id="UP000239907">
    <property type="component" value="Unassembled WGS sequence"/>
</dbReference>
<name>A0A2S7U3R0_9BACT</name>